<keyword evidence="1" id="KW-0677">Repeat</keyword>
<evidence type="ECO:0000256" key="1">
    <source>
        <dbReference type="ARBA" id="ARBA00022737"/>
    </source>
</evidence>
<dbReference type="OrthoDB" id="611536at2759"/>
<keyword evidence="5" id="KW-0472">Membrane</keyword>
<dbReference type="InterPro" id="IPR027417">
    <property type="entry name" value="P-loop_NTPase"/>
</dbReference>
<dbReference type="Gene3D" id="1.10.8.430">
    <property type="entry name" value="Helical domain of apoptotic protease-activating factors"/>
    <property type="match status" value="1"/>
</dbReference>
<feature type="transmembrane region" description="Helical" evidence="5">
    <location>
        <begin position="975"/>
        <end position="994"/>
    </location>
</feature>
<comment type="caution">
    <text evidence="11">The sequence shown here is derived from an EMBL/GenBank/DDBJ whole genome shotgun (WGS) entry which is preliminary data.</text>
</comment>
<dbReference type="Pfam" id="PF00931">
    <property type="entry name" value="NB-ARC"/>
    <property type="match status" value="1"/>
</dbReference>
<feature type="transmembrane region" description="Helical" evidence="5">
    <location>
        <begin position="1201"/>
        <end position="1222"/>
    </location>
</feature>
<dbReference type="GO" id="GO:0006952">
    <property type="term" value="P:defense response"/>
    <property type="evidence" value="ECO:0007669"/>
    <property type="project" value="UniProtKB-KW"/>
</dbReference>
<keyword evidence="5" id="KW-0812">Transmembrane</keyword>
<feature type="domain" description="Disease resistance protein winged helix" evidence="9">
    <location>
        <begin position="445"/>
        <end position="514"/>
    </location>
</feature>
<dbReference type="Pfam" id="PF18052">
    <property type="entry name" value="Rx_N"/>
    <property type="match status" value="1"/>
</dbReference>
<dbReference type="Pfam" id="PF23598">
    <property type="entry name" value="LRR_14"/>
    <property type="match status" value="1"/>
</dbReference>
<evidence type="ECO:0000256" key="4">
    <source>
        <dbReference type="SAM" id="MobiDB-lite"/>
    </source>
</evidence>
<evidence type="ECO:0000256" key="2">
    <source>
        <dbReference type="ARBA" id="ARBA00022741"/>
    </source>
</evidence>
<dbReference type="InterPro" id="IPR025315">
    <property type="entry name" value="DUF4220"/>
</dbReference>
<accession>A0A9Q0FXX0</accession>
<dbReference type="PANTHER" id="PTHR31325">
    <property type="entry name" value="OS01G0798800 PROTEIN-RELATED"/>
    <property type="match status" value="1"/>
</dbReference>
<dbReference type="InterPro" id="IPR042197">
    <property type="entry name" value="Apaf_helical"/>
</dbReference>
<dbReference type="InterPro" id="IPR032675">
    <property type="entry name" value="LRR_dom_sf"/>
</dbReference>
<dbReference type="InterPro" id="IPR041118">
    <property type="entry name" value="Rx_N"/>
</dbReference>
<dbReference type="Pfam" id="PF23559">
    <property type="entry name" value="WHD_DRP"/>
    <property type="match status" value="1"/>
</dbReference>
<evidence type="ECO:0000256" key="3">
    <source>
        <dbReference type="ARBA" id="ARBA00022821"/>
    </source>
</evidence>
<feature type="transmembrane region" description="Helical" evidence="5">
    <location>
        <begin position="1169"/>
        <end position="1189"/>
    </location>
</feature>
<name>A0A9Q0FXX0_9ROSI</name>
<protein>
    <recommendedName>
        <fullName evidence="13">NB-ARC domain-containing protein</fullName>
    </recommendedName>
</protein>
<dbReference type="EMBL" id="JAKUCV010003270">
    <property type="protein sequence ID" value="KAJ4839588.1"/>
    <property type="molecule type" value="Genomic_DNA"/>
</dbReference>
<dbReference type="Pfam" id="PF04578">
    <property type="entry name" value="DUF594"/>
    <property type="match status" value="1"/>
</dbReference>
<evidence type="ECO:0000259" key="7">
    <source>
        <dbReference type="Pfam" id="PF13968"/>
    </source>
</evidence>
<keyword evidence="2" id="KW-0547">Nucleotide-binding</keyword>
<keyword evidence="3" id="KW-0611">Plant defense</keyword>
<feature type="transmembrane region" description="Helical" evidence="5">
    <location>
        <begin position="1006"/>
        <end position="1026"/>
    </location>
</feature>
<dbReference type="Pfam" id="PF13968">
    <property type="entry name" value="DUF4220"/>
    <property type="match status" value="1"/>
</dbReference>
<dbReference type="InterPro" id="IPR055414">
    <property type="entry name" value="LRR_R13L4/SHOC2-like"/>
</dbReference>
<feature type="domain" description="DUF4220" evidence="7">
    <location>
        <begin position="1008"/>
        <end position="1259"/>
    </location>
</feature>
<dbReference type="InterPro" id="IPR058922">
    <property type="entry name" value="WHD_DRP"/>
</dbReference>
<dbReference type="Gene3D" id="1.20.5.4130">
    <property type="match status" value="1"/>
</dbReference>
<feature type="region of interest" description="Disordered" evidence="4">
    <location>
        <begin position="152"/>
        <end position="171"/>
    </location>
</feature>
<dbReference type="Proteomes" id="UP001141552">
    <property type="component" value="Unassembled WGS sequence"/>
</dbReference>
<dbReference type="PRINTS" id="PR00364">
    <property type="entry name" value="DISEASERSIST"/>
</dbReference>
<evidence type="ECO:0000313" key="12">
    <source>
        <dbReference type="Proteomes" id="UP001141552"/>
    </source>
</evidence>
<dbReference type="GO" id="GO:0043531">
    <property type="term" value="F:ADP binding"/>
    <property type="evidence" value="ECO:0007669"/>
    <property type="project" value="InterPro"/>
</dbReference>
<reference evidence="11" key="1">
    <citation type="submission" date="2022-02" db="EMBL/GenBank/DDBJ databases">
        <authorList>
            <person name="Henning P.M."/>
            <person name="McCubbin A.G."/>
            <person name="Shore J.S."/>
        </authorList>
    </citation>
    <scope>NUCLEOTIDE SEQUENCE</scope>
    <source>
        <strain evidence="11">F60SS</strain>
        <tissue evidence="11">Leaves</tissue>
    </source>
</reference>
<organism evidence="11 12">
    <name type="scientific">Turnera subulata</name>
    <dbReference type="NCBI Taxonomy" id="218843"/>
    <lineage>
        <taxon>Eukaryota</taxon>
        <taxon>Viridiplantae</taxon>
        <taxon>Streptophyta</taxon>
        <taxon>Embryophyta</taxon>
        <taxon>Tracheophyta</taxon>
        <taxon>Spermatophyta</taxon>
        <taxon>Magnoliopsida</taxon>
        <taxon>eudicotyledons</taxon>
        <taxon>Gunneridae</taxon>
        <taxon>Pentapetalae</taxon>
        <taxon>rosids</taxon>
        <taxon>fabids</taxon>
        <taxon>Malpighiales</taxon>
        <taxon>Passifloraceae</taxon>
        <taxon>Turnera</taxon>
    </lineage>
</organism>
<feature type="domain" description="Disease resistance N-terminal" evidence="8">
    <location>
        <begin position="8"/>
        <end position="97"/>
    </location>
</feature>
<dbReference type="SUPFAM" id="SSF52058">
    <property type="entry name" value="L domain-like"/>
    <property type="match status" value="1"/>
</dbReference>
<gene>
    <name evidence="11" type="ORF">Tsubulata_020229</name>
</gene>
<evidence type="ECO:0000259" key="9">
    <source>
        <dbReference type="Pfam" id="PF23559"/>
    </source>
</evidence>
<keyword evidence="5" id="KW-1133">Transmembrane helix</keyword>
<evidence type="ECO:0000313" key="11">
    <source>
        <dbReference type="EMBL" id="KAJ4839588.1"/>
    </source>
</evidence>
<feature type="domain" description="Disease resistance R13L4/SHOC-2-like LRR" evidence="10">
    <location>
        <begin position="588"/>
        <end position="878"/>
    </location>
</feature>
<dbReference type="InterPro" id="IPR007658">
    <property type="entry name" value="DUF594"/>
</dbReference>
<evidence type="ECO:0008006" key="13">
    <source>
        <dbReference type="Google" id="ProtNLM"/>
    </source>
</evidence>
<evidence type="ECO:0000256" key="5">
    <source>
        <dbReference type="SAM" id="Phobius"/>
    </source>
</evidence>
<dbReference type="InterPro" id="IPR002182">
    <property type="entry name" value="NB-ARC"/>
</dbReference>
<keyword evidence="12" id="KW-1185">Reference proteome</keyword>
<evidence type="ECO:0000259" key="10">
    <source>
        <dbReference type="Pfam" id="PF23598"/>
    </source>
</evidence>
<dbReference type="InterPro" id="IPR036388">
    <property type="entry name" value="WH-like_DNA-bd_sf"/>
</dbReference>
<reference evidence="11" key="2">
    <citation type="journal article" date="2023" name="Plants (Basel)">
        <title>Annotation of the Turnera subulata (Passifloraceae) Draft Genome Reveals the S-Locus Evolved after the Divergence of Turneroideae from Passifloroideae in a Stepwise Manner.</title>
        <authorList>
            <person name="Henning P.M."/>
            <person name="Roalson E.H."/>
            <person name="Mir W."/>
            <person name="McCubbin A.G."/>
            <person name="Shore J.S."/>
        </authorList>
    </citation>
    <scope>NUCLEOTIDE SEQUENCE</scope>
    <source>
        <strain evidence="11">F60SS</strain>
    </source>
</reference>
<dbReference type="Gene3D" id="3.40.50.300">
    <property type="entry name" value="P-loop containing nucleotide triphosphate hydrolases"/>
    <property type="match status" value="1"/>
</dbReference>
<dbReference type="SUPFAM" id="SSF52540">
    <property type="entry name" value="P-loop containing nucleoside triphosphate hydrolases"/>
    <property type="match status" value="1"/>
</dbReference>
<feature type="domain" description="NB-ARC" evidence="6">
    <location>
        <begin position="195"/>
        <end position="360"/>
    </location>
</feature>
<proteinExistence type="predicted"/>
<dbReference type="Gene3D" id="3.80.10.10">
    <property type="entry name" value="Ribonuclease Inhibitor"/>
    <property type="match status" value="1"/>
</dbReference>
<dbReference type="GO" id="GO:0051707">
    <property type="term" value="P:response to other organism"/>
    <property type="evidence" value="ECO:0007669"/>
    <property type="project" value="UniProtKB-ARBA"/>
</dbReference>
<evidence type="ECO:0000259" key="8">
    <source>
        <dbReference type="Pfam" id="PF18052"/>
    </source>
</evidence>
<sequence length="1570" mass="179502">MDAHVLVPHLIDKLQNLLKLDEPAVINSTLKDTLQACIDQLTKFQPTLRCVEEYEAEGSAMSDSWMAKLLGTMYSTEDAIDNFLTRAKLLSQKHRRRKNPASRVLCWPFTRMASLRSQSVFGTELKSLMSKVWELDSGVSMLRLRSETETSNNKDDIVSSSSFQEEWHPDDDKLQQQWDRISRSSLDRDDVIGLKEHVDELAAELSYENDKSLKIVALVGDAGSGKTIVARIVYEKVHIKRQFDLHSWVSLSQDFGVRGILVSILKQFDETIEVEPLLESEALRRLDKVCENKSFLVVLDDVVRPNVLERIQNLFCKSRYAGRVIVTTRRLDVASHANCSVQLNRLNEEDSWRLFLKTIGVEEDSLTASGLVRFKVKDQILETCNGLPLAIILMGGLLSTKDLSDQVRLKVVKPVKTRSSSGNVLNSCYVDLPSCIKPCFLYTMLFPGSFEIPIRRLLHLWIGEGFVSGTQSYSVEDLAETYFKELVCRNMIKIARWRQDGSPKTCYVPRVLYDTFSQKAVDRGLFYVHRNSYLFSAEQPKFAIRRLVAYTSIRNYPSTKLWLQHIHSFVSLNSSQKLIIPISREVFVFLSKVGDFRLLKVLDLEGIYKPLLPDKFGVLFPVLGYLGLRSTALDSFPKPGGPLPCLTTLDVKRTFLKENAIYDVIQQAENIQHLYLNWEALSLPESSFSKLQTLWGLSGVGLDLRMKNIRKLGMEWNVRFSVGDRISQLTKLQSLKLRSVSGNPPEPEYLRLMSLAEHHNLSDMYLMGVLPSPSVVDVTFLPPNLKVLTLSMSRLEEDPMPRLGQLPHLKILRLLADSYMGTEMACQVGGFPSLRVLKLWKLQRLEELNMGDGALPCLKELEIRECIQLKSLTGSMVQETNMKEMTLTLTNMNPDFLKDAEKVMNSVFIKRRTLESYTNRSEANGTSTSKLMDLKQADAFWNERATKILIISKSRRRIMEVFTPALRTLWKEWELRILVLLSLTLQIVLIILGNHRKHIRKDWIRIILWSAYISADSVATIALGLIKYGERTWVLWSASYEQRRGSMFSLPYANFRDANFLEKYRLNKEEGYIVRPDKVTLVQPPVDFSDAEDSLILEEDKLVTAYGLLDMTQRLFVDAVLSSEARDTGLVVFRNMSGKNAWRLVEMELGFMYDILYTKAMVAQSPLGIGLRSINFLFTTIVLLIFPLASVGKKCSRVDVFVTFLLLIVAILLELYATLVLLSSDLTAVWLKRHNRANIFPLTKSRWSNSMGQYSLLNYVIKERPMACERVFELLRISEKVEMHRYAAYSPVPDDLKEWIVEYFQQVYAAAAVGEIPLTALCTSRGMMSLKRHGSSTDNIGNVLTWSTEIEFEQSILVWHFATELCYNLDHYIMHKRKPDYADVGVNGRMSKYISRYMMHLLAISANMLPPVGTLGQINLRDTCSEARKFFKRLGETNANDERNTNDSQRDRKRKIIIQACTASVKRLERAYEEALVRDNESLLPQAFELLYFLETDYSANVDRKWKAISGVWMEMLAYAAAQCRGNQHGQQLRRGGELLTHVWLLMAHFGLTEHFKISNPHAIAGLTLR</sequence>
<evidence type="ECO:0000259" key="6">
    <source>
        <dbReference type="Pfam" id="PF00931"/>
    </source>
</evidence>
<dbReference type="Gene3D" id="1.10.10.10">
    <property type="entry name" value="Winged helix-like DNA-binding domain superfamily/Winged helix DNA-binding domain"/>
    <property type="match status" value="1"/>
</dbReference>